<feature type="domain" description="SWIM-type" evidence="11">
    <location>
        <begin position="824"/>
        <end position="856"/>
    </location>
</feature>
<evidence type="ECO:0000256" key="2">
    <source>
        <dbReference type="ARBA" id="ARBA00022670"/>
    </source>
</evidence>
<gene>
    <name evidence="12" type="ORF">TRFO_25604</name>
</gene>
<dbReference type="InterPro" id="IPR036852">
    <property type="entry name" value="Peptidase_S8/S53_dom_sf"/>
</dbReference>
<evidence type="ECO:0000256" key="4">
    <source>
        <dbReference type="ARBA" id="ARBA00022825"/>
    </source>
</evidence>
<dbReference type="PROSITE" id="PS51892">
    <property type="entry name" value="SUBTILASE"/>
    <property type="match status" value="1"/>
</dbReference>
<feature type="chain" id="PRO_5012859692" description="SWIM-type domain-containing protein" evidence="10">
    <location>
        <begin position="16"/>
        <end position="1184"/>
    </location>
</feature>
<evidence type="ECO:0000256" key="10">
    <source>
        <dbReference type="SAM" id="SignalP"/>
    </source>
</evidence>
<evidence type="ECO:0000259" key="11">
    <source>
        <dbReference type="PROSITE" id="PS50966"/>
    </source>
</evidence>
<dbReference type="Proteomes" id="UP000179807">
    <property type="component" value="Unassembled WGS sequence"/>
</dbReference>
<dbReference type="GO" id="GO:0004252">
    <property type="term" value="F:serine-type endopeptidase activity"/>
    <property type="evidence" value="ECO:0007669"/>
    <property type="project" value="UniProtKB-UniRule"/>
</dbReference>
<evidence type="ECO:0000256" key="5">
    <source>
        <dbReference type="PIRSR" id="PIRSR615500-1"/>
    </source>
</evidence>
<feature type="region of interest" description="Disordered" evidence="8">
    <location>
        <begin position="1011"/>
        <end position="1038"/>
    </location>
</feature>
<dbReference type="PANTHER" id="PTHR43399">
    <property type="entry name" value="SUBTILISIN-RELATED"/>
    <property type="match status" value="1"/>
</dbReference>
<organism evidence="12 13">
    <name type="scientific">Tritrichomonas foetus</name>
    <dbReference type="NCBI Taxonomy" id="1144522"/>
    <lineage>
        <taxon>Eukaryota</taxon>
        <taxon>Metamonada</taxon>
        <taxon>Parabasalia</taxon>
        <taxon>Tritrichomonadida</taxon>
        <taxon>Tritrichomonadidae</taxon>
        <taxon>Tritrichomonas</taxon>
    </lineage>
</organism>
<evidence type="ECO:0000256" key="9">
    <source>
        <dbReference type="SAM" id="Phobius"/>
    </source>
</evidence>
<dbReference type="PROSITE" id="PS50966">
    <property type="entry name" value="ZF_SWIM"/>
    <property type="match status" value="1"/>
</dbReference>
<dbReference type="InterPro" id="IPR015500">
    <property type="entry name" value="Peptidase_S8_subtilisin-rel"/>
</dbReference>
<evidence type="ECO:0000256" key="3">
    <source>
        <dbReference type="ARBA" id="ARBA00022801"/>
    </source>
</evidence>
<evidence type="ECO:0000256" key="7">
    <source>
        <dbReference type="PROSITE-ProRule" id="PRU01240"/>
    </source>
</evidence>
<keyword evidence="10" id="KW-0732">Signal</keyword>
<dbReference type="GeneID" id="94839168"/>
<dbReference type="SUPFAM" id="SSF52743">
    <property type="entry name" value="Subtilisin-like"/>
    <property type="match status" value="1"/>
</dbReference>
<keyword evidence="3 7" id="KW-0378">Hydrolase</keyword>
<keyword evidence="6" id="KW-0863">Zinc-finger</keyword>
<feature type="compositionally biased region" description="Low complexity" evidence="8">
    <location>
        <begin position="1105"/>
        <end position="1116"/>
    </location>
</feature>
<feature type="transmembrane region" description="Helical" evidence="9">
    <location>
        <begin position="979"/>
        <end position="1003"/>
    </location>
</feature>
<evidence type="ECO:0000256" key="8">
    <source>
        <dbReference type="SAM" id="MobiDB-lite"/>
    </source>
</evidence>
<keyword evidence="2 7" id="KW-0645">Protease</keyword>
<dbReference type="Gene3D" id="3.40.50.200">
    <property type="entry name" value="Peptidase S8/S53 domain"/>
    <property type="match status" value="2"/>
</dbReference>
<dbReference type="InterPro" id="IPR034058">
    <property type="entry name" value="TagA/B/C/D_pept_dom"/>
</dbReference>
<accession>A0A1J4KA55</accession>
<feature type="signal peptide" evidence="10">
    <location>
        <begin position="1"/>
        <end position="15"/>
    </location>
</feature>
<dbReference type="InterPro" id="IPR051048">
    <property type="entry name" value="Peptidase_S8/S53_subtilisin"/>
</dbReference>
<keyword evidence="6" id="KW-0479">Metal-binding</keyword>
<dbReference type="EMBL" id="MLAK01000728">
    <property type="protein sequence ID" value="OHT06333.1"/>
    <property type="molecule type" value="Genomic_DNA"/>
</dbReference>
<evidence type="ECO:0000313" key="13">
    <source>
        <dbReference type="Proteomes" id="UP000179807"/>
    </source>
</evidence>
<feature type="region of interest" description="Disordered" evidence="8">
    <location>
        <begin position="1139"/>
        <end position="1184"/>
    </location>
</feature>
<evidence type="ECO:0000313" key="12">
    <source>
        <dbReference type="EMBL" id="OHT06333.1"/>
    </source>
</evidence>
<dbReference type="OrthoDB" id="545077at2759"/>
<comment type="similarity">
    <text evidence="1 7">Belongs to the peptidase S8 family.</text>
</comment>
<sequence>MFFLFFISFYTNLNGILLPNNRTFTPKTSLKSVKSNIPKWYFVIVNNEKIFEQNPSFFTPQNFIGKNFYKMYLNTTEFSNLSKSKYVDIYDVPSDIKNGIQNDIKRNIQSQSSHQAKSNFNNIFIVHAAENFMEEFEQFGTIRKINHNYFSITVPNTKFILQNVGKKENNLNFDNSATLRLINELKESPLVFSFSEMPEVKSLNRFATGYVQSGSYDTWNYNGSIKSKNPLHELGYTGKDEVVTISDTGLAPGIAWFKDDNYDYPYDKTNFNHRKVVRYNSYSSQANHNQDDYSGHGSHVACSVCGSITDYSSFYTLYNGVAPDAKAFIVDLEDGNGNMMIDIGIYSTIGDMATVQSYVNSNSWGVDADSGSEIEKIYNELAVEYQDKLFVFAAGNDGRYRSINIPGSAKNVLTVGALAELPTNKLNSSSVSSSNYKLQLIIHDINRLDTVEEVSGFAKTITRITDKNDHKIMYNKSVSAYSSTINTYSASDAIIPKTCDEAITAVTKGAQYLILPNSPSFESCSVQNKENIFAYVYQNMEYDDLVADLKDKHVSANVVLTSSDSVSHPTIAQFSSCGPSTYGAVKPEVVAPGTNITSSSRIASGVAVGSGTSMATPIVSGAIATLRQYLRTKYPNLIIKSHLLKAIIIASADKSSPKTPNPALGFGRINLANVIPELSNTKLVFQSDLKIPAEETRVFSFEVTSTQYDVRVVLNYLDQGSSSVMDLMNIKANLNVITPNNKMLFPINEKAEDSFSTVERIYIPKDELIIGKYIIVIRTSKAIFGKTQPYKTINASLVCVGDVTGIQTEAQSIVNWNDFCDPDHSVSASKLNGCTCDDYSTGLNCQHKIEEIAFNEKSTFTLETYETRYFVSPISAKDYKQFYFKWTQASNYYLMLRLNIDSSHQRINHYDYFYASNKSSATISGPLDSSNNYIQYTVGTKIYYCFTNFGPTSVKITIQTILDGKSGSSSSGGNDTNPLSIVVGVVVAIVAVGFVLVFVVACLKKKKNKNRQVSAQSDSSSSTSSSRQRNNYINGNNNGNYAYNNGGYANYQQNYAYSVQSNAVNDNEPAYYPPDSTIQQQQVQNAYYADNIQTSPSKKHKNKHNTNQNYSNPGNNVMPNNGVYIAPLPPSGGPGAPPMYYAPTGMPDDQGFPAMNAQPVGVPQPSPYQQPTMGYQPNPYDLPL</sequence>
<keyword evidence="9" id="KW-1133">Transmembrane helix</keyword>
<dbReference type="PROSITE" id="PS00138">
    <property type="entry name" value="SUBTILASE_SER"/>
    <property type="match status" value="1"/>
</dbReference>
<comment type="caution">
    <text evidence="12">The sequence shown here is derived from an EMBL/GenBank/DDBJ whole genome shotgun (WGS) entry which is preliminary data.</text>
</comment>
<name>A0A1J4KA55_9EUKA</name>
<dbReference type="VEuPathDB" id="TrichDB:TRFO_25604"/>
<dbReference type="InterPro" id="IPR007527">
    <property type="entry name" value="Znf_SWIM"/>
</dbReference>
<keyword evidence="6" id="KW-0862">Zinc</keyword>
<evidence type="ECO:0000256" key="6">
    <source>
        <dbReference type="PROSITE-ProRule" id="PRU00325"/>
    </source>
</evidence>
<dbReference type="PRINTS" id="PR00723">
    <property type="entry name" value="SUBTILISIN"/>
</dbReference>
<keyword evidence="9" id="KW-0472">Membrane</keyword>
<dbReference type="InterPro" id="IPR023828">
    <property type="entry name" value="Peptidase_S8_Ser-AS"/>
</dbReference>
<reference evidence="12" key="1">
    <citation type="submission" date="2016-10" db="EMBL/GenBank/DDBJ databases">
        <authorList>
            <person name="Benchimol M."/>
            <person name="Almeida L.G."/>
            <person name="Vasconcelos A.T."/>
            <person name="Perreira-Neves A."/>
            <person name="Rosa I.A."/>
            <person name="Tasca T."/>
            <person name="Bogo M.R."/>
            <person name="de Souza W."/>
        </authorList>
    </citation>
    <scope>NUCLEOTIDE SEQUENCE [LARGE SCALE GENOMIC DNA]</scope>
    <source>
        <strain evidence="12">K</strain>
    </source>
</reference>
<dbReference type="RefSeq" id="XP_068359469.1">
    <property type="nucleotide sequence ID" value="XM_068504464.1"/>
</dbReference>
<dbReference type="PANTHER" id="PTHR43399:SF4">
    <property type="entry name" value="CELL WALL-ASSOCIATED PROTEASE"/>
    <property type="match status" value="1"/>
</dbReference>
<dbReference type="InterPro" id="IPR000209">
    <property type="entry name" value="Peptidase_S8/S53_dom"/>
</dbReference>
<keyword evidence="13" id="KW-1185">Reference proteome</keyword>
<feature type="active site" description="Charge relay system" evidence="5 7">
    <location>
        <position position="613"/>
    </location>
</feature>
<feature type="region of interest" description="Disordered" evidence="8">
    <location>
        <begin position="1094"/>
        <end position="1116"/>
    </location>
</feature>
<dbReference type="CDD" id="cd04842">
    <property type="entry name" value="Peptidases_S8_Kp43_protease"/>
    <property type="match status" value="1"/>
</dbReference>
<feature type="active site" description="Charge relay system" evidence="5 7">
    <location>
        <position position="247"/>
    </location>
</feature>
<dbReference type="AlphaFoldDB" id="A0A1J4KA55"/>
<dbReference type="GO" id="GO:0008270">
    <property type="term" value="F:zinc ion binding"/>
    <property type="evidence" value="ECO:0007669"/>
    <property type="project" value="UniProtKB-KW"/>
</dbReference>
<proteinExistence type="inferred from homology"/>
<evidence type="ECO:0000256" key="1">
    <source>
        <dbReference type="ARBA" id="ARBA00011073"/>
    </source>
</evidence>
<keyword evidence="4 7" id="KW-0720">Serine protease</keyword>
<feature type="active site" description="Charge relay system" evidence="5 7">
    <location>
        <position position="296"/>
    </location>
</feature>
<dbReference type="Pfam" id="PF00082">
    <property type="entry name" value="Peptidase_S8"/>
    <property type="match status" value="1"/>
</dbReference>
<keyword evidence="9" id="KW-0812">Transmembrane</keyword>
<protein>
    <recommendedName>
        <fullName evidence="11">SWIM-type domain-containing protein</fullName>
    </recommendedName>
</protein>
<dbReference type="GO" id="GO:0006508">
    <property type="term" value="P:proteolysis"/>
    <property type="evidence" value="ECO:0007669"/>
    <property type="project" value="UniProtKB-KW"/>
</dbReference>